<dbReference type="EMBL" id="CP001798">
    <property type="protein sequence ID" value="ADE14857.1"/>
    <property type="molecule type" value="Genomic_DNA"/>
</dbReference>
<dbReference type="STRING" id="472759.Nhal_1733"/>
<dbReference type="KEGG" id="nhl:Nhal_1733"/>
<proteinExistence type="predicted"/>
<gene>
    <name evidence="1" type="ordered locus">Nhal_1733</name>
</gene>
<organism evidence="1 2">
    <name type="scientific">Nitrosococcus halophilus (strain Nc4)</name>
    <dbReference type="NCBI Taxonomy" id="472759"/>
    <lineage>
        <taxon>Bacteria</taxon>
        <taxon>Pseudomonadati</taxon>
        <taxon>Pseudomonadota</taxon>
        <taxon>Gammaproteobacteria</taxon>
        <taxon>Chromatiales</taxon>
        <taxon>Chromatiaceae</taxon>
        <taxon>Nitrosococcus</taxon>
    </lineage>
</organism>
<evidence type="ECO:0008006" key="3">
    <source>
        <dbReference type="Google" id="ProtNLM"/>
    </source>
</evidence>
<dbReference type="CDD" id="cd00371">
    <property type="entry name" value="HMA"/>
    <property type="match status" value="1"/>
</dbReference>
<dbReference type="eggNOG" id="COG2608">
    <property type="taxonomic scope" value="Bacteria"/>
</dbReference>
<dbReference type="InterPro" id="IPR006121">
    <property type="entry name" value="HMA_dom"/>
</dbReference>
<dbReference type="RefSeq" id="WP_013032744.1">
    <property type="nucleotide sequence ID" value="NC_013960.1"/>
</dbReference>
<sequence>MAYYIHSLPGRLRVRSPFIKHYPTQAEVLKGRIAGLPGVQSVKINPHARSITVLYHAQELAADTLLEMFEEVGCLESALPSRDRSAAAVKAGEMFGKAVFDVFIAKALERSVVSLLAALKSR</sequence>
<dbReference type="GO" id="GO:0046872">
    <property type="term" value="F:metal ion binding"/>
    <property type="evidence" value="ECO:0007669"/>
    <property type="project" value="InterPro"/>
</dbReference>
<dbReference type="OrthoDB" id="9794780at2"/>
<protein>
    <recommendedName>
        <fullName evidence="3">HMA domain-containing protein</fullName>
    </recommendedName>
</protein>
<evidence type="ECO:0000313" key="2">
    <source>
        <dbReference type="Proteomes" id="UP000001844"/>
    </source>
</evidence>
<dbReference type="HOGENOM" id="CLU_157923_0_0_6"/>
<dbReference type="SUPFAM" id="SSF55008">
    <property type="entry name" value="HMA, heavy metal-associated domain"/>
    <property type="match status" value="1"/>
</dbReference>
<name>D5C2J8_NITHN</name>
<dbReference type="AlphaFoldDB" id="D5C2J8"/>
<dbReference type="InterPro" id="IPR036163">
    <property type="entry name" value="HMA_dom_sf"/>
</dbReference>
<keyword evidence="2" id="KW-1185">Reference proteome</keyword>
<evidence type="ECO:0000313" key="1">
    <source>
        <dbReference type="EMBL" id="ADE14857.1"/>
    </source>
</evidence>
<dbReference type="Proteomes" id="UP000001844">
    <property type="component" value="Chromosome"/>
</dbReference>
<dbReference type="Pfam" id="PF19991">
    <property type="entry name" value="HMA_2"/>
    <property type="match status" value="1"/>
</dbReference>
<reference evidence="2" key="1">
    <citation type="submission" date="2010-04" db="EMBL/GenBank/DDBJ databases">
        <title>Complete genome sequence of Nitrosococcus halophilus Nc4, a salt-adapted, aerobic obligate ammonia-oxidizing sulfur purple bacterium.</title>
        <authorList>
            <consortium name="US DOE Joint Genome Institute"/>
            <person name="Campbell M.A."/>
            <person name="Malfatti S.A."/>
            <person name="Chain P.S.G."/>
            <person name="Heidelberg J.F."/>
            <person name="Ward B.B."/>
            <person name="Klotz M.G."/>
        </authorList>
    </citation>
    <scope>NUCLEOTIDE SEQUENCE [LARGE SCALE GENOMIC DNA]</scope>
    <source>
        <strain evidence="2">Nc4</strain>
    </source>
</reference>
<accession>D5C2J8</accession>